<name>A0A9N8EHE4_9STRA</name>
<feature type="signal peptide" evidence="1">
    <location>
        <begin position="1"/>
        <end position="18"/>
    </location>
</feature>
<feature type="chain" id="PRO_5040392841" evidence="1">
    <location>
        <begin position="19"/>
        <end position="462"/>
    </location>
</feature>
<proteinExistence type="predicted"/>
<keyword evidence="1" id="KW-0732">Signal</keyword>
<dbReference type="EMBL" id="CAICTM010000951">
    <property type="protein sequence ID" value="CAB9518674.1"/>
    <property type="molecule type" value="Genomic_DNA"/>
</dbReference>
<dbReference type="OrthoDB" id="6352064at2759"/>
<evidence type="ECO:0000313" key="3">
    <source>
        <dbReference type="Proteomes" id="UP001153069"/>
    </source>
</evidence>
<sequence length="462" mass="51691">MKILSVTILALLSTTVSGLGETRQVLDDMSQYFEHTNYPDSLYEEFSTCMNKWGVERLEEAQDVAWREFVNYYFTGGTLSDPWGEPSTQGSQWLEQVQNKTAFMGDPYRPYEVRQRCNFVSNVAYYRSAVRVCDFKTWKVPVEDRIGMMQTFVAAGTGSAWAHGSETSVGSRFDTSSVALLITAAYQIAIRSTSASSQVLLTVSNNLQPTPFTELARDLANMPLNFSVPEWISYINSLQLVRRYRIVAVALIAFGCMTLLPFSLCETLVNDVLAPEFLRAAEEDFMINEYMPELKLLAERDDFPVGPFEGGISVFLKLVGAVSGLLWAFVFQERTLSFVSGLEGECFNLTSLGAASSPMVDLLTYLLHGVPNTEDRGFFTGGDRSSHPYPGSEFCNKDSSHALWHDRSADAVFELYAVVDDAEQVIIARNKRRRLEKAQNPNAESNMGGLRRLVGLEEMMDT</sequence>
<gene>
    <name evidence="2" type="ORF">SEMRO_953_G224200.1</name>
</gene>
<organism evidence="2 3">
    <name type="scientific">Seminavis robusta</name>
    <dbReference type="NCBI Taxonomy" id="568900"/>
    <lineage>
        <taxon>Eukaryota</taxon>
        <taxon>Sar</taxon>
        <taxon>Stramenopiles</taxon>
        <taxon>Ochrophyta</taxon>
        <taxon>Bacillariophyta</taxon>
        <taxon>Bacillariophyceae</taxon>
        <taxon>Bacillariophycidae</taxon>
        <taxon>Naviculales</taxon>
        <taxon>Naviculaceae</taxon>
        <taxon>Seminavis</taxon>
    </lineage>
</organism>
<protein>
    <submittedName>
        <fullName evidence="2">Uncharacterized protein</fullName>
    </submittedName>
</protein>
<dbReference type="Proteomes" id="UP001153069">
    <property type="component" value="Unassembled WGS sequence"/>
</dbReference>
<accession>A0A9N8EHE4</accession>
<keyword evidence="3" id="KW-1185">Reference proteome</keyword>
<evidence type="ECO:0000313" key="2">
    <source>
        <dbReference type="EMBL" id="CAB9518674.1"/>
    </source>
</evidence>
<comment type="caution">
    <text evidence="2">The sequence shown here is derived from an EMBL/GenBank/DDBJ whole genome shotgun (WGS) entry which is preliminary data.</text>
</comment>
<evidence type="ECO:0000256" key="1">
    <source>
        <dbReference type="SAM" id="SignalP"/>
    </source>
</evidence>
<reference evidence="2" key="1">
    <citation type="submission" date="2020-06" db="EMBL/GenBank/DDBJ databases">
        <authorList>
            <consortium name="Plant Systems Biology data submission"/>
        </authorList>
    </citation>
    <scope>NUCLEOTIDE SEQUENCE</scope>
    <source>
        <strain evidence="2">D6</strain>
    </source>
</reference>
<dbReference type="AlphaFoldDB" id="A0A9N8EHE4"/>